<gene>
    <name evidence="2" type="ORF">P691DRAFT_779698</name>
</gene>
<dbReference type="EMBL" id="MU151802">
    <property type="protein sequence ID" value="KAF9441733.1"/>
    <property type="molecule type" value="Genomic_DNA"/>
</dbReference>
<comment type="caution">
    <text evidence="2">The sequence shown here is derived from an EMBL/GenBank/DDBJ whole genome shotgun (WGS) entry which is preliminary data.</text>
</comment>
<evidence type="ECO:0000313" key="2">
    <source>
        <dbReference type="EMBL" id="KAF9441733.1"/>
    </source>
</evidence>
<dbReference type="Gene3D" id="1.10.30.10">
    <property type="entry name" value="High mobility group box domain"/>
    <property type="match status" value="1"/>
</dbReference>
<evidence type="ECO:0000256" key="1">
    <source>
        <dbReference type="SAM" id="MobiDB-lite"/>
    </source>
</evidence>
<feature type="compositionally biased region" description="Low complexity" evidence="1">
    <location>
        <begin position="85"/>
        <end position="101"/>
    </location>
</feature>
<feature type="region of interest" description="Disordered" evidence="1">
    <location>
        <begin position="1"/>
        <end position="34"/>
    </location>
</feature>
<keyword evidence="3" id="KW-1185">Reference proteome</keyword>
<dbReference type="AlphaFoldDB" id="A0A9P5WZH2"/>
<feature type="region of interest" description="Disordered" evidence="1">
    <location>
        <begin position="63"/>
        <end position="101"/>
    </location>
</feature>
<accession>A0A9P5WZH2</accession>
<evidence type="ECO:0000313" key="3">
    <source>
        <dbReference type="Proteomes" id="UP000807342"/>
    </source>
</evidence>
<dbReference type="CDD" id="cd00084">
    <property type="entry name" value="HMG-box_SF"/>
    <property type="match status" value="1"/>
</dbReference>
<feature type="compositionally biased region" description="Basic and acidic residues" evidence="1">
    <location>
        <begin position="23"/>
        <end position="32"/>
    </location>
</feature>
<dbReference type="Proteomes" id="UP000807342">
    <property type="component" value="Unassembled WGS sequence"/>
</dbReference>
<dbReference type="InterPro" id="IPR036910">
    <property type="entry name" value="HMG_box_dom_sf"/>
</dbReference>
<protein>
    <recommendedName>
        <fullName evidence="4">HMG box domain-containing protein</fullName>
    </recommendedName>
</protein>
<dbReference type="OrthoDB" id="667577at2759"/>
<name>A0A9P5WZH2_9AGAR</name>
<dbReference type="SUPFAM" id="SSF47095">
    <property type="entry name" value="HMG-box"/>
    <property type="match status" value="1"/>
</dbReference>
<proteinExistence type="predicted"/>
<evidence type="ECO:0008006" key="4">
    <source>
        <dbReference type="Google" id="ProtNLM"/>
    </source>
</evidence>
<reference evidence="2" key="1">
    <citation type="submission" date="2020-11" db="EMBL/GenBank/DDBJ databases">
        <authorList>
            <consortium name="DOE Joint Genome Institute"/>
            <person name="Ahrendt S."/>
            <person name="Riley R."/>
            <person name="Andreopoulos W."/>
            <person name="Labutti K."/>
            <person name="Pangilinan J."/>
            <person name="Ruiz-Duenas F.J."/>
            <person name="Barrasa J.M."/>
            <person name="Sanchez-Garcia M."/>
            <person name="Camarero S."/>
            <person name="Miyauchi S."/>
            <person name="Serrano A."/>
            <person name="Linde D."/>
            <person name="Babiker R."/>
            <person name="Drula E."/>
            <person name="Ayuso-Fernandez I."/>
            <person name="Pacheco R."/>
            <person name="Padilla G."/>
            <person name="Ferreira P."/>
            <person name="Barriuso J."/>
            <person name="Kellner H."/>
            <person name="Castanera R."/>
            <person name="Alfaro M."/>
            <person name="Ramirez L."/>
            <person name="Pisabarro A.G."/>
            <person name="Kuo A."/>
            <person name="Tritt A."/>
            <person name="Lipzen A."/>
            <person name="He G."/>
            <person name="Yan M."/>
            <person name="Ng V."/>
            <person name="Cullen D."/>
            <person name="Martin F."/>
            <person name="Rosso M.-N."/>
            <person name="Henrissat B."/>
            <person name="Hibbett D."/>
            <person name="Martinez A.T."/>
            <person name="Grigoriev I.V."/>
        </authorList>
    </citation>
    <scope>NUCLEOTIDE SEQUENCE</scope>
    <source>
        <strain evidence="2">MF-IS2</strain>
    </source>
</reference>
<organism evidence="2 3">
    <name type="scientific">Macrolepiota fuliginosa MF-IS2</name>
    <dbReference type="NCBI Taxonomy" id="1400762"/>
    <lineage>
        <taxon>Eukaryota</taxon>
        <taxon>Fungi</taxon>
        <taxon>Dikarya</taxon>
        <taxon>Basidiomycota</taxon>
        <taxon>Agaricomycotina</taxon>
        <taxon>Agaricomycetes</taxon>
        <taxon>Agaricomycetidae</taxon>
        <taxon>Agaricales</taxon>
        <taxon>Agaricineae</taxon>
        <taxon>Agaricaceae</taxon>
        <taxon>Macrolepiota</taxon>
    </lineage>
</organism>
<sequence>MPKAVTSKLTKSPAKTKQPAKPHKPEKTKREPSAYNLFCKKHMKEWITDHPGRAKEAMARIALMWKDSPENPNRGKASKAKRSKPTLSSGTGSSNPPSSDD</sequence>